<feature type="region of interest" description="Disordered" evidence="1">
    <location>
        <begin position="1"/>
        <end position="51"/>
    </location>
</feature>
<evidence type="ECO:0000313" key="3">
    <source>
        <dbReference type="Proteomes" id="UP000265520"/>
    </source>
</evidence>
<protein>
    <submittedName>
        <fullName evidence="2">Uncharacterized protein</fullName>
    </submittedName>
</protein>
<dbReference type="AlphaFoldDB" id="A0A392TDV5"/>
<keyword evidence="3" id="KW-1185">Reference proteome</keyword>
<comment type="caution">
    <text evidence="2">The sequence shown here is derived from an EMBL/GenBank/DDBJ whole genome shotgun (WGS) entry which is preliminary data.</text>
</comment>
<feature type="non-terminal residue" evidence="2">
    <location>
        <position position="1"/>
    </location>
</feature>
<feature type="compositionally biased region" description="Low complexity" evidence="1">
    <location>
        <begin position="1"/>
        <end position="10"/>
    </location>
</feature>
<evidence type="ECO:0000256" key="1">
    <source>
        <dbReference type="SAM" id="MobiDB-lite"/>
    </source>
</evidence>
<dbReference type="Proteomes" id="UP000265520">
    <property type="component" value="Unassembled WGS sequence"/>
</dbReference>
<reference evidence="2 3" key="1">
    <citation type="journal article" date="2018" name="Front. Plant Sci.">
        <title>Red Clover (Trifolium pratense) and Zigzag Clover (T. medium) - A Picture of Genomic Similarities and Differences.</title>
        <authorList>
            <person name="Dluhosova J."/>
            <person name="Istvanek J."/>
            <person name="Nedelnik J."/>
            <person name="Repkova J."/>
        </authorList>
    </citation>
    <scope>NUCLEOTIDE SEQUENCE [LARGE SCALE GENOMIC DNA]</scope>
    <source>
        <strain evidence="3">cv. 10/8</strain>
        <tissue evidence="2">Leaf</tissue>
    </source>
</reference>
<accession>A0A392TDV5</accession>
<proteinExistence type="predicted"/>
<organism evidence="2 3">
    <name type="scientific">Trifolium medium</name>
    <dbReference type="NCBI Taxonomy" id="97028"/>
    <lineage>
        <taxon>Eukaryota</taxon>
        <taxon>Viridiplantae</taxon>
        <taxon>Streptophyta</taxon>
        <taxon>Embryophyta</taxon>
        <taxon>Tracheophyta</taxon>
        <taxon>Spermatophyta</taxon>
        <taxon>Magnoliopsida</taxon>
        <taxon>eudicotyledons</taxon>
        <taxon>Gunneridae</taxon>
        <taxon>Pentapetalae</taxon>
        <taxon>rosids</taxon>
        <taxon>fabids</taxon>
        <taxon>Fabales</taxon>
        <taxon>Fabaceae</taxon>
        <taxon>Papilionoideae</taxon>
        <taxon>50 kb inversion clade</taxon>
        <taxon>NPAAA clade</taxon>
        <taxon>Hologalegina</taxon>
        <taxon>IRL clade</taxon>
        <taxon>Trifolieae</taxon>
        <taxon>Trifolium</taxon>
    </lineage>
</organism>
<evidence type="ECO:0000313" key="2">
    <source>
        <dbReference type="EMBL" id="MCI59198.1"/>
    </source>
</evidence>
<dbReference type="EMBL" id="LXQA010559043">
    <property type="protein sequence ID" value="MCI59198.1"/>
    <property type="molecule type" value="Genomic_DNA"/>
</dbReference>
<feature type="compositionally biased region" description="Polar residues" evidence="1">
    <location>
        <begin position="30"/>
        <end position="44"/>
    </location>
</feature>
<sequence length="51" mass="5414">ITSSSSSSSSPRSVLHSPRKTAAGQEMPQGVQQSDVENVAQETVNVEGELW</sequence>
<name>A0A392TDV5_9FABA</name>